<dbReference type="GO" id="GO:0015807">
    <property type="term" value="P:L-amino acid transport"/>
    <property type="evidence" value="ECO:0007669"/>
    <property type="project" value="TreeGrafter"/>
</dbReference>
<dbReference type="GO" id="GO:0015658">
    <property type="term" value="F:branched-chain amino acid transmembrane transporter activity"/>
    <property type="evidence" value="ECO:0007669"/>
    <property type="project" value="TreeGrafter"/>
</dbReference>
<evidence type="ECO:0000313" key="7">
    <source>
        <dbReference type="EMBL" id="MBB3838201.1"/>
    </source>
</evidence>
<keyword evidence="3" id="KW-0547">Nucleotide-binding</keyword>
<keyword evidence="2" id="KW-0813">Transport</keyword>
<dbReference type="InterPro" id="IPR027417">
    <property type="entry name" value="P-loop_NTPase"/>
</dbReference>
<feature type="domain" description="ABC transporter" evidence="6">
    <location>
        <begin position="7"/>
        <end position="217"/>
    </location>
</feature>
<keyword evidence="5" id="KW-0029">Amino-acid transport</keyword>
<reference evidence="7 8" key="1">
    <citation type="submission" date="2020-08" db="EMBL/GenBank/DDBJ databases">
        <title>Genomic Encyclopedia of Type Strains, Phase IV (KMG-IV): sequencing the most valuable type-strain genomes for metagenomic binning, comparative biology and taxonomic classification.</title>
        <authorList>
            <person name="Goeker M."/>
        </authorList>
    </citation>
    <scope>NUCLEOTIDE SEQUENCE [LARGE SCALE GENOMIC DNA]</scope>
    <source>
        <strain evidence="7 8">DSM 17976</strain>
    </source>
</reference>
<proteinExistence type="inferred from homology"/>
<dbReference type="GO" id="GO:0005524">
    <property type="term" value="F:ATP binding"/>
    <property type="evidence" value="ECO:0007669"/>
    <property type="project" value="UniProtKB-KW"/>
</dbReference>
<evidence type="ECO:0000256" key="1">
    <source>
        <dbReference type="ARBA" id="ARBA00005417"/>
    </source>
</evidence>
<comment type="caution">
    <text evidence="7">The sequence shown here is derived from an EMBL/GenBank/DDBJ whole genome shotgun (WGS) entry which is preliminary data.</text>
</comment>
<dbReference type="GO" id="GO:0016887">
    <property type="term" value="F:ATP hydrolysis activity"/>
    <property type="evidence" value="ECO:0007669"/>
    <property type="project" value="InterPro"/>
</dbReference>
<keyword evidence="4" id="KW-0067">ATP-binding</keyword>
<comment type="similarity">
    <text evidence="1">Belongs to the ABC transporter superfamily.</text>
</comment>
<protein>
    <submittedName>
        <fullName evidence="7">ABC-type lipopolysaccharide export system ATPase subunit</fullName>
    </submittedName>
</protein>
<gene>
    <name evidence="7" type="ORF">FHS57_002206</name>
</gene>
<keyword evidence="8" id="KW-1185">Reference proteome</keyword>
<dbReference type="EMBL" id="JACIBY010000004">
    <property type="protein sequence ID" value="MBB3838201.1"/>
    <property type="molecule type" value="Genomic_DNA"/>
</dbReference>
<dbReference type="AlphaFoldDB" id="A0A7W6EQA5"/>
<dbReference type="InterPro" id="IPR003593">
    <property type="entry name" value="AAA+_ATPase"/>
</dbReference>
<dbReference type="SMART" id="SM00382">
    <property type="entry name" value="AAA"/>
    <property type="match status" value="1"/>
</dbReference>
<dbReference type="RefSeq" id="WP_183973426.1">
    <property type="nucleotide sequence ID" value="NZ_JACIBY010000004.1"/>
</dbReference>
<evidence type="ECO:0000256" key="3">
    <source>
        <dbReference type="ARBA" id="ARBA00022741"/>
    </source>
</evidence>
<evidence type="ECO:0000256" key="2">
    <source>
        <dbReference type="ARBA" id="ARBA00022448"/>
    </source>
</evidence>
<dbReference type="PANTHER" id="PTHR43820">
    <property type="entry name" value="HIGH-AFFINITY BRANCHED-CHAIN AMINO ACID TRANSPORT ATP-BINDING PROTEIN LIVF"/>
    <property type="match status" value="1"/>
</dbReference>
<evidence type="ECO:0000256" key="4">
    <source>
        <dbReference type="ARBA" id="ARBA00022840"/>
    </source>
</evidence>
<dbReference type="Proteomes" id="UP000541352">
    <property type="component" value="Unassembled WGS sequence"/>
</dbReference>
<dbReference type="SUPFAM" id="SSF52540">
    <property type="entry name" value="P-loop containing nucleoside triphosphate hydrolases"/>
    <property type="match status" value="1"/>
</dbReference>
<dbReference type="InterPro" id="IPR052156">
    <property type="entry name" value="BCAA_Transport_ATP-bd_LivF"/>
</dbReference>
<evidence type="ECO:0000256" key="5">
    <source>
        <dbReference type="ARBA" id="ARBA00022970"/>
    </source>
</evidence>
<dbReference type="InterPro" id="IPR003439">
    <property type="entry name" value="ABC_transporter-like_ATP-bd"/>
</dbReference>
<sequence>MDAITILEIDSVELSFDERKILQSVYLKIPRYQITSILGRNGCGKSSLLQIVFGTMRATNKSVRVNGKYVESLYRQGNVARYLPQHPLTPSSMKVKDALTWYGVDLHEAKYDKLPTLISQRMGELSGGERRFIEALMVLLSPVPFVLLDEPFTNLAPIYVEALKQHIVEQKQNKGVLITDHLHREVLDIADQNYLIQSGSTYLLTNPRQELVDRGYLPG</sequence>
<accession>A0A7W6EQA5</accession>
<organism evidence="7 8">
    <name type="scientific">Runella defluvii</name>
    <dbReference type="NCBI Taxonomy" id="370973"/>
    <lineage>
        <taxon>Bacteria</taxon>
        <taxon>Pseudomonadati</taxon>
        <taxon>Bacteroidota</taxon>
        <taxon>Cytophagia</taxon>
        <taxon>Cytophagales</taxon>
        <taxon>Spirosomataceae</taxon>
        <taxon>Runella</taxon>
    </lineage>
</organism>
<dbReference type="PROSITE" id="PS50893">
    <property type="entry name" value="ABC_TRANSPORTER_2"/>
    <property type="match status" value="1"/>
</dbReference>
<dbReference type="Pfam" id="PF00005">
    <property type="entry name" value="ABC_tran"/>
    <property type="match status" value="1"/>
</dbReference>
<evidence type="ECO:0000259" key="6">
    <source>
        <dbReference type="PROSITE" id="PS50893"/>
    </source>
</evidence>
<name>A0A7W6EQA5_9BACT</name>
<evidence type="ECO:0000313" key="8">
    <source>
        <dbReference type="Proteomes" id="UP000541352"/>
    </source>
</evidence>
<dbReference type="PANTHER" id="PTHR43820:SF4">
    <property type="entry name" value="HIGH-AFFINITY BRANCHED-CHAIN AMINO ACID TRANSPORT ATP-BINDING PROTEIN LIVF"/>
    <property type="match status" value="1"/>
</dbReference>
<dbReference type="Gene3D" id="3.40.50.300">
    <property type="entry name" value="P-loop containing nucleotide triphosphate hydrolases"/>
    <property type="match status" value="1"/>
</dbReference>